<dbReference type="EMBL" id="JEMT01025818">
    <property type="protein sequence ID" value="EXX60980.1"/>
    <property type="molecule type" value="Genomic_DNA"/>
</dbReference>
<dbReference type="Pfam" id="PF07534">
    <property type="entry name" value="TLD"/>
    <property type="match status" value="1"/>
</dbReference>
<name>A0A015J2I1_RHIIW</name>
<evidence type="ECO:0000313" key="4">
    <source>
        <dbReference type="Proteomes" id="UP000022910"/>
    </source>
</evidence>
<dbReference type="HOGENOM" id="CLU_021542_0_2_1"/>
<dbReference type="PANTHER" id="PTHR24410">
    <property type="entry name" value="HL07962P-RELATED"/>
    <property type="match status" value="1"/>
</dbReference>
<reference evidence="3 4" key="1">
    <citation type="submission" date="2014-02" db="EMBL/GenBank/DDBJ databases">
        <title>Single nucleus genome sequencing reveals high similarity among nuclei of an endomycorrhizal fungus.</title>
        <authorList>
            <person name="Lin K."/>
            <person name="Geurts R."/>
            <person name="Zhang Z."/>
            <person name="Limpens E."/>
            <person name="Saunders D.G."/>
            <person name="Mu D."/>
            <person name="Pang E."/>
            <person name="Cao H."/>
            <person name="Cha H."/>
            <person name="Lin T."/>
            <person name="Zhou Q."/>
            <person name="Shang Y."/>
            <person name="Li Y."/>
            <person name="Ivanov S."/>
            <person name="Sharma T."/>
            <person name="Velzen R.V."/>
            <person name="Ruijter N.D."/>
            <person name="Aanen D.K."/>
            <person name="Win J."/>
            <person name="Kamoun S."/>
            <person name="Bisseling T."/>
            <person name="Huang S."/>
        </authorList>
    </citation>
    <scope>NUCLEOTIDE SEQUENCE [LARGE SCALE GENOMIC DNA]</scope>
    <source>
        <strain evidence="4">DAOM197198w</strain>
    </source>
</reference>
<dbReference type="InterPro" id="IPR011333">
    <property type="entry name" value="SKP1/BTB/POZ_sf"/>
</dbReference>
<dbReference type="SMART" id="SM00225">
    <property type="entry name" value="BTB"/>
    <property type="match status" value="1"/>
</dbReference>
<proteinExistence type="predicted"/>
<dbReference type="CDD" id="cd18186">
    <property type="entry name" value="BTB_POZ_ZBTB_KLHL-like"/>
    <property type="match status" value="1"/>
</dbReference>
<comment type="caution">
    <text evidence="3">The sequence shown here is derived from an EMBL/GenBank/DDBJ whole genome shotgun (WGS) entry which is preliminary data.</text>
</comment>
<dbReference type="InterPro" id="IPR000210">
    <property type="entry name" value="BTB/POZ_dom"/>
</dbReference>
<dbReference type="SUPFAM" id="SSF54695">
    <property type="entry name" value="POZ domain"/>
    <property type="match status" value="1"/>
</dbReference>
<evidence type="ECO:0000313" key="3">
    <source>
        <dbReference type="EMBL" id="EXX60980.1"/>
    </source>
</evidence>
<protein>
    <recommendedName>
        <fullName evidence="5">Kelch-like protein 17</fullName>
    </recommendedName>
</protein>
<keyword evidence="4" id="KW-1185">Reference proteome</keyword>
<evidence type="ECO:0000259" key="1">
    <source>
        <dbReference type="PROSITE" id="PS50097"/>
    </source>
</evidence>
<feature type="domain" description="BTB" evidence="1">
    <location>
        <begin position="23"/>
        <end position="96"/>
    </location>
</feature>
<dbReference type="InterPro" id="IPR006571">
    <property type="entry name" value="TLDc_dom"/>
</dbReference>
<organism evidence="3 4">
    <name type="scientific">Rhizophagus irregularis (strain DAOM 197198w)</name>
    <name type="common">Glomus intraradices</name>
    <dbReference type="NCBI Taxonomy" id="1432141"/>
    <lineage>
        <taxon>Eukaryota</taxon>
        <taxon>Fungi</taxon>
        <taxon>Fungi incertae sedis</taxon>
        <taxon>Mucoromycota</taxon>
        <taxon>Glomeromycotina</taxon>
        <taxon>Glomeromycetes</taxon>
        <taxon>Glomerales</taxon>
        <taxon>Glomeraceae</taxon>
        <taxon>Rhizophagus</taxon>
    </lineage>
</organism>
<sequence length="495" mass="58565">MSVQFFSKLSQNYIEILDDDEYYDVTIEVGEDPNVKIFRSHMIILCHRSPFLRRALASKKKNDNNNLTHLKLSNISPEIFQIILKYLYGGILSLNEHDILNIFKILIAAEELLLQELVNYLQNYFIENKIEWLEQHFELVHRTTFKSNNLSEIQQFCIDFMAKSPEKIFKSLDFTSLPEKFLISLIKRDDLQMKEIEVWEHVLKWGLAKNQDLIPDPDTWTDENFKMMENALQNCLPLIRFYSLSSKEFLHKVRPYRKLFKQQLYENLLNSYMDPDIEPNDNNISLPRNIKIEGVIDTTIVNLNIISIISRWIDKVDFYSKFSYLRGLYLPFKYELLLRGSRDGFSLNKFHELCDNKSNTVTFIKVKGTGEILGGYNPIIWKFSNSSDWGQSLDSFIFSFKDKDKFNNPILSRVKNMDNALYFDSNYGPSFGDSDLKLSNYRCYSTDPFNFNYNECRQKHYEKTIRDTQGEFHVEDYEHNNLHSIIQNNLVMFTI</sequence>
<accession>A0A015J2I1</accession>
<dbReference type="InterPro" id="IPR051481">
    <property type="entry name" value="BTB-POZ/Galectin-3-binding"/>
</dbReference>
<dbReference type="Proteomes" id="UP000022910">
    <property type="component" value="Unassembled WGS sequence"/>
</dbReference>
<dbReference type="Pfam" id="PF00651">
    <property type="entry name" value="BTB"/>
    <property type="match status" value="1"/>
</dbReference>
<dbReference type="SMART" id="SM00875">
    <property type="entry name" value="BACK"/>
    <property type="match status" value="1"/>
</dbReference>
<dbReference type="Pfam" id="PF07707">
    <property type="entry name" value="BACK"/>
    <property type="match status" value="1"/>
</dbReference>
<evidence type="ECO:0008006" key="5">
    <source>
        <dbReference type="Google" id="ProtNLM"/>
    </source>
</evidence>
<dbReference type="InterPro" id="IPR011705">
    <property type="entry name" value="BACK"/>
</dbReference>
<dbReference type="PROSITE" id="PS51886">
    <property type="entry name" value="TLDC"/>
    <property type="match status" value="1"/>
</dbReference>
<evidence type="ECO:0000259" key="2">
    <source>
        <dbReference type="PROSITE" id="PS51886"/>
    </source>
</evidence>
<dbReference type="PANTHER" id="PTHR24410:SF23">
    <property type="entry name" value="BTB DOMAIN-CONTAINING PROTEIN-RELATED"/>
    <property type="match status" value="1"/>
</dbReference>
<dbReference type="Gene3D" id="1.25.40.420">
    <property type="match status" value="1"/>
</dbReference>
<dbReference type="PROSITE" id="PS50097">
    <property type="entry name" value="BTB"/>
    <property type="match status" value="1"/>
</dbReference>
<feature type="domain" description="TLDc" evidence="2">
    <location>
        <begin position="299"/>
        <end position="483"/>
    </location>
</feature>
<dbReference type="AlphaFoldDB" id="A0A015J2I1"/>
<dbReference type="Gene3D" id="3.30.710.10">
    <property type="entry name" value="Potassium Channel Kv1.1, Chain A"/>
    <property type="match status" value="1"/>
</dbReference>
<gene>
    <name evidence="3" type="ORF">RirG_175040</name>
</gene>